<feature type="domain" description="Metallo-beta-lactamase" evidence="5">
    <location>
        <begin position="14"/>
        <end position="191"/>
    </location>
</feature>
<comment type="cofactor">
    <cofactor evidence="1">
        <name>Zn(2+)</name>
        <dbReference type="ChEBI" id="CHEBI:29105"/>
    </cofactor>
</comment>
<dbReference type="EMBL" id="JACRIW010000121">
    <property type="protein sequence ID" value="MBI5171175.1"/>
    <property type="molecule type" value="Genomic_DNA"/>
</dbReference>
<protein>
    <submittedName>
        <fullName evidence="6">MBL fold metallo-hydrolase</fullName>
    </submittedName>
</protein>
<name>A0A933W3H9_UNCEI</name>
<proteinExistence type="predicted"/>
<evidence type="ECO:0000256" key="1">
    <source>
        <dbReference type="ARBA" id="ARBA00001947"/>
    </source>
</evidence>
<evidence type="ECO:0000313" key="6">
    <source>
        <dbReference type="EMBL" id="MBI5171175.1"/>
    </source>
</evidence>
<keyword evidence="2" id="KW-0479">Metal-binding</keyword>
<sequence length="214" mass="23610">MPIENRTLQLGPLGNNTYVLTCPVTRESAVVDVGFEPEAVIALVQREKLPVKWLLGTHAHYDHVAGMLAVQKAVGGVYALHPADRPLLATVKQQGSMFGFPPVDVPEIGHELSDREIVKLGEQELEVIFTPGHAPGHVAFKHGDTIWVGDVLFRESVGRTDLPLCSWEDLVHSVRERLFCFEDGVRCLPGHGPSTTIGHEREWNPFVGDGAMRR</sequence>
<keyword evidence="3" id="KW-0378">Hydrolase</keyword>
<comment type="caution">
    <text evidence="6">The sequence shown here is derived from an EMBL/GenBank/DDBJ whole genome shotgun (WGS) entry which is preliminary data.</text>
</comment>
<accession>A0A933W3H9</accession>
<dbReference type="SUPFAM" id="SSF56281">
    <property type="entry name" value="Metallo-hydrolase/oxidoreductase"/>
    <property type="match status" value="1"/>
</dbReference>
<gene>
    <name evidence="6" type="ORF">HZA61_16935</name>
</gene>
<organism evidence="6 7">
    <name type="scientific">Eiseniibacteriota bacterium</name>
    <dbReference type="NCBI Taxonomy" id="2212470"/>
    <lineage>
        <taxon>Bacteria</taxon>
        <taxon>Candidatus Eiseniibacteriota</taxon>
    </lineage>
</organism>
<evidence type="ECO:0000256" key="3">
    <source>
        <dbReference type="ARBA" id="ARBA00022801"/>
    </source>
</evidence>
<dbReference type="Gene3D" id="3.60.15.10">
    <property type="entry name" value="Ribonuclease Z/Hydroxyacylglutathione hydrolase-like"/>
    <property type="match status" value="1"/>
</dbReference>
<evidence type="ECO:0000313" key="7">
    <source>
        <dbReference type="Proteomes" id="UP000696931"/>
    </source>
</evidence>
<dbReference type="PANTHER" id="PTHR46233">
    <property type="entry name" value="HYDROXYACYLGLUTATHIONE HYDROLASE GLOC"/>
    <property type="match status" value="1"/>
</dbReference>
<evidence type="ECO:0000256" key="2">
    <source>
        <dbReference type="ARBA" id="ARBA00022723"/>
    </source>
</evidence>
<dbReference type="GO" id="GO:0016787">
    <property type="term" value="F:hydrolase activity"/>
    <property type="evidence" value="ECO:0007669"/>
    <property type="project" value="UniProtKB-KW"/>
</dbReference>
<dbReference type="Proteomes" id="UP000696931">
    <property type="component" value="Unassembled WGS sequence"/>
</dbReference>
<keyword evidence="4" id="KW-0862">Zinc</keyword>
<evidence type="ECO:0000256" key="4">
    <source>
        <dbReference type="ARBA" id="ARBA00022833"/>
    </source>
</evidence>
<dbReference type="AlphaFoldDB" id="A0A933W3H9"/>
<dbReference type="InterPro" id="IPR051453">
    <property type="entry name" value="MBL_Glyoxalase_II"/>
</dbReference>
<dbReference type="InterPro" id="IPR001279">
    <property type="entry name" value="Metallo-B-lactamas"/>
</dbReference>
<dbReference type="GO" id="GO:0046872">
    <property type="term" value="F:metal ion binding"/>
    <property type="evidence" value="ECO:0007669"/>
    <property type="project" value="UniProtKB-KW"/>
</dbReference>
<dbReference type="Pfam" id="PF00753">
    <property type="entry name" value="Lactamase_B"/>
    <property type="match status" value="1"/>
</dbReference>
<reference evidence="6" key="1">
    <citation type="submission" date="2020-07" db="EMBL/GenBank/DDBJ databases">
        <title>Huge and variable diversity of episymbiotic CPR bacteria and DPANN archaea in groundwater ecosystems.</title>
        <authorList>
            <person name="He C.Y."/>
            <person name="Keren R."/>
            <person name="Whittaker M."/>
            <person name="Farag I.F."/>
            <person name="Doudna J."/>
            <person name="Cate J.H.D."/>
            <person name="Banfield J.F."/>
        </authorList>
    </citation>
    <scope>NUCLEOTIDE SEQUENCE</scope>
    <source>
        <strain evidence="6">NC_groundwater_1813_Pr3_B-0.1um_71_17</strain>
    </source>
</reference>
<dbReference type="PANTHER" id="PTHR46233:SF3">
    <property type="entry name" value="HYDROXYACYLGLUTATHIONE HYDROLASE GLOC"/>
    <property type="match status" value="1"/>
</dbReference>
<evidence type="ECO:0000259" key="5">
    <source>
        <dbReference type="SMART" id="SM00849"/>
    </source>
</evidence>
<dbReference type="InterPro" id="IPR036866">
    <property type="entry name" value="RibonucZ/Hydroxyglut_hydro"/>
</dbReference>
<dbReference type="SMART" id="SM00849">
    <property type="entry name" value="Lactamase_B"/>
    <property type="match status" value="1"/>
</dbReference>